<name>A0A387B979_9MICO</name>
<keyword evidence="2 5" id="KW-0645">Protease</keyword>
<feature type="transmembrane region" description="Helical" evidence="7">
    <location>
        <begin position="40"/>
        <end position="61"/>
    </location>
</feature>
<evidence type="ECO:0000256" key="2">
    <source>
        <dbReference type="ARBA" id="ARBA00022670"/>
    </source>
</evidence>
<dbReference type="InterPro" id="IPR015500">
    <property type="entry name" value="Peptidase_S8_subtilisin-rel"/>
</dbReference>
<dbReference type="InterPro" id="IPR022398">
    <property type="entry name" value="Peptidase_S8_His-AS"/>
</dbReference>
<dbReference type="InterPro" id="IPR023827">
    <property type="entry name" value="Peptidase_S8_Asp-AS"/>
</dbReference>
<evidence type="ECO:0000256" key="6">
    <source>
        <dbReference type="SAM" id="MobiDB-lite"/>
    </source>
</evidence>
<dbReference type="InterPro" id="IPR000209">
    <property type="entry name" value="Peptidase_S8/S53_dom"/>
</dbReference>
<dbReference type="OrthoDB" id="3847604at2"/>
<dbReference type="PANTHER" id="PTHR43806:SF11">
    <property type="entry name" value="CEREVISIN-RELATED"/>
    <property type="match status" value="1"/>
</dbReference>
<dbReference type="Gene3D" id="3.30.2390.20">
    <property type="entry name" value="Type VII secretion system EccB, repeat 1 domain"/>
    <property type="match status" value="1"/>
</dbReference>
<dbReference type="InterPro" id="IPR007795">
    <property type="entry name" value="T7SS_EccB"/>
</dbReference>
<dbReference type="Gene3D" id="3.40.50.200">
    <property type="entry name" value="Peptidase S8/S53 domain"/>
    <property type="match status" value="1"/>
</dbReference>
<keyword evidence="10" id="KW-1185">Reference proteome</keyword>
<comment type="similarity">
    <text evidence="1 5">Belongs to the peptidase S8 family.</text>
</comment>
<sequence length="862" mass="86852">MATKKDLQEAVGFSRRRLLTAFTSGAPGGKELEPAKPLRAVIAGIGIAAAVVVAGLFYGFLRPGLPEGWQQNSLIVLKDTGGRFVAVDGTLYPVINTASARLLIESSEFRLVMTDQATISGVPVGPTIGIVGAPDDLPAVGSLQGDGWTACPAPDGTAVGIAASPLAEASDGGVVVELNDEDYVVAGDRRFAVPASARDAVLRAVGLDEARPLPVDGRWLNLFAPGDELAPLDVPDAGDEVPGTSLIVGQVVHPDGTPDDRRFLVTSDGRLAPLGELAYQLYLLGAGAVLGPAVSVSPAQLAALPTADAPAGGDWPSGTLAPLEGTACALLQHDDTGDPTTVLAAAAAAPAVALDADGVRLQPSTGALVRGGGVGSDSQGVVTIVDATGTAFPVPGADEEVLARLGYLPEHVSRVTDRWLQFLPSGPELTVAAAGSTPDTGERVVEPPSDEPTPSALAVDGRTAAADECTPGVVAFQAGTPTPLTQLQLSAASALATGQGVLVAVVDSGIDAANPQLAGAVVGGVDLVGDGTDPHGFTDVKGHGTAVAGIIAARPVEGSGIVGVAPQAELLSVRVFRGDDDRSVEAGFGPDTAKVTAGIRWAVAHGADVINLSLSQPVDDPELAAAVREAVAAGVVLVASGGNRDTAVVTTDGLRYPAAYPDVLGVAAAGLDGRVTETSIHGPQVDVSAPGADVWSTAPGAGNCQFTNATDPSSSYATGYATGAVALLRERFPEETPAQLEYRLMVSAARADPDTRDDRDGWGFIQPFEALTVLPDAGLRGPAAPEGVGAPALTPAGVELAPDAGVPPIRITRELAIGIASLSLVVVGAIVVIALGRRRPEPQPPPRTGGGLFPSTTPDPEA</sequence>
<evidence type="ECO:0000256" key="4">
    <source>
        <dbReference type="ARBA" id="ARBA00022825"/>
    </source>
</evidence>
<evidence type="ECO:0000256" key="3">
    <source>
        <dbReference type="ARBA" id="ARBA00022801"/>
    </source>
</evidence>
<dbReference type="SUPFAM" id="SSF52743">
    <property type="entry name" value="Subtilisin-like"/>
    <property type="match status" value="1"/>
</dbReference>
<evidence type="ECO:0000256" key="5">
    <source>
        <dbReference type="PROSITE-ProRule" id="PRU01240"/>
    </source>
</evidence>
<dbReference type="PANTHER" id="PTHR43806">
    <property type="entry name" value="PEPTIDASE S8"/>
    <property type="match status" value="1"/>
</dbReference>
<keyword evidence="7" id="KW-0472">Membrane</keyword>
<accession>A0A387B979</accession>
<dbReference type="GO" id="GO:0004252">
    <property type="term" value="F:serine-type endopeptidase activity"/>
    <property type="evidence" value="ECO:0007669"/>
    <property type="project" value="UniProtKB-UniRule"/>
</dbReference>
<keyword evidence="7" id="KW-1133">Transmembrane helix</keyword>
<dbReference type="PROSITE" id="PS00137">
    <property type="entry name" value="SUBTILASE_HIS"/>
    <property type="match status" value="1"/>
</dbReference>
<evidence type="ECO:0000259" key="8">
    <source>
        <dbReference type="Pfam" id="PF00082"/>
    </source>
</evidence>
<protein>
    <submittedName>
        <fullName evidence="9">Type VII secretion protein EccB</fullName>
    </submittedName>
</protein>
<proteinExistence type="inferred from homology"/>
<evidence type="ECO:0000313" key="10">
    <source>
        <dbReference type="Proteomes" id="UP000278886"/>
    </source>
</evidence>
<dbReference type="Proteomes" id="UP000278886">
    <property type="component" value="Chromosome"/>
</dbReference>
<dbReference type="KEGG" id="lyd:D7I47_05355"/>
<dbReference type="PROSITE" id="PS51892">
    <property type="entry name" value="SUBTILASE"/>
    <property type="match status" value="1"/>
</dbReference>
<feature type="active site" description="Charge relay system" evidence="5">
    <location>
        <position position="507"/>
    </location>
</feature>
<dbReference type="PROSITE" id="PS00136">
    <property type="entry name" value="SUBTILASE_ASP"/>
    <property type="match status" value="1"/>
</dbReference>
<organism evidence="9 10">
    <name type="scientific">Protaetiibacter intestinalis</name>
    <dbReference type="NCBI Taxonomy" id="2419774"/>
    <lineage>
        <taxon>Bacteria</taxon>
        <taxon>Bacillati</taxon>
        <taxon>Actinomycetota</taxon>
        <taxon>Actinomycetes</taxon>
        <taxon>Micrococcales</taxon>
        <taxon>Microbacteriaceae</taxon>
        <taxon>Protaetiibacter</taxon>
    </lineage>
</organism>
<feature type="region of interest" description="Disordered" evidence="6">
    <location>
        <begin position="433"/>
        <end position="453"/>
    </location>
</feature>
<dbReference type="InterPro" id="IPR036852">
    <property type="entry name" value="Peptidase_S8/S53_dom_sf"/>
</dbReference>
<feature type="domain" description="Peptidase S8/S53" evidence="8">
    <location>
        <begin position="498"/>
        <end position="763"/>
    </location>
</feature>
<dbReference type="RefSeq" id="WP_120762084.1">
    <property type="nucleotide sequence ID" value="NZ_CP032630.1"/>
</dbReference>
<dbReference type="InterPro" id="IPR050131">
    <property type="entry name" value="Peptidase_S8_subtilisin-like"/>
</dbReference>
<reference evidence="10" key="1">
    <citation type="submission" date="2018-09" db="EMBL/GenBank/DDBJ databases">
        <title>Genome sequencing of strain 2DFWR-13.</title>
        <authorList>
            <person name="Heo J."/>
            <person name="Kim S.-J."/>
            <person name="Kwon S.-W."/>
        </authorList>
    </citation>
    <scope>NUCLEOTIDE SEQUENCE [LARGE SCALE GENOMIC DNA]</scope>
    <source>
        <strain evidence="10">2DFWR-13</strain>
    </source>
</reference>
<dbReference type="NCBIfam" id="TIGR03919">
    <property type="entry name" value="T7SS_EccB"/>
    <property type="match status" value="1"/>
</dbReference>
<feature type="active site" description="Charge relay system" evidence="5">
    <location>
        <position position="715"/>
    </location>
</feature>
<feature type="region of interest" description="Disordered" evidence="6">
    <location>
        <begin position="838"/>
        <end position="862"/>
    </location>
</feature>
<evidence type="ECO:0000313" key="9">
    <source>
        <dbReference type="EMBL" id="AYF97735.1"/>
    </source>
</evidence>
<dbReference type="GO" id="GO:0006508">
    <property type="term" value="P:proteolysis"/>
    <property type="evidence" value="ECO:0007669"/>
    <property type="project" value="UniProtKB-KW"/>
</dbReference>
<keyword evidence="3 5" id="KW-0378">Hydrolase</keyword>
<dbReference type="Pfam" id="PF00082">
    <property type="entry name" value="Peptidase_S8"/>
    <property type="match status" value="1"/>
</dbReference>
<dbReference type="PRINTS" id="PR00723">
    <property type="entry name" value="SUBTILISIN"/>
</dbReference>
<gene>
    <name evidence="9" type="primary">eccB</name>
    <name evidence="9" type="ORF">D7I47_05355</name>
</gene>
<evidence type="ECO:0000256" key="1">
    <source>
        <dbReference type="ARBA" id="ARBA00011073"/>
    </source>
</evidence>
<keyword evidence="4 5" id="KW-0720">Serine protease</keyword>
<dbReference type="EMBL" id="CP032630">
    <property type="protein sequence ID" value="AYF97735.1"/>
    <property type="molecule type" value="Genomic_DNA"/>
</dbReference>
<keyword evidence="7" id="KW-0812">Transmembrane</keyword>
<dbReference type="AlphaFoldDB" id="A0A387B979"/>
<dbReference type="Pfam" id="PF05108">
    <property type="entry name" value="T7SS_ESX1_EccB"/>
    <property type="match status" value="1"/>
</dbReference>
<feature type="active site" description="Charge relay system" evidence="5">
    <location>
        <position position="543"/>
    </location>
</feature>
<dbReference type="InterPro" id="IPR044857">
    <property type="entry name" value="T7SS_EccB_R1"/>
</dbReference>
<evidence type="ECO:0000256" key="7">
    <source>
        <dbReference type="SAM" id="Phobius"/>
    </source>
</evidence>
<feature type="transmembrane region" description="Helical" evidence="7">
    <location>
        <begin position="815"/>
        <end position="835"/>
    </location>
</feature>